<keyword evidence="1" id="KW-0472">Membrane</keyword>
<comment type="caution">
    <text evidence="2">The sequence shown here is derived from an EMBL/GenBank/DDBJ whole genome shotgun (WGS) entry which is preliminary data.</text>
</comment>
<dbReference type="EMBL" id="NFKK01000006">
    <property type="protein sequence ID" value="OUP52996.1"/>
    <property type="molecule type" value="Genomic_DNA"/>
</dbReference>
<name>A0A1Y4L8E4_9FIRM</name>
<evidence type="ECO:0000313" key="3">
    <source>
        <dbReference type="Proteomes" id="UP000195897"/>
    </source>
</evidence>
<gene>
    <name evidence="2" type="ORF">B5F17_07100</name>
</gene>
<dbReference type="InterPro" id="IPR025324">
    <property type="entry name" value="DUF4230"/>
</dbReference>
<dbReference type="AlphaFoldDB" id="A0A1Y4L8E4"/>
<reference evidence="3" key="1">
    <citation type="submission" date="2017-04" db="EMBL/GenBank/DDBJ databases">
        <title>Function of individual gut microbiota members based on whole genome sequencing of pure cultures obtained from chicken caecum.</title>
        <authorList>
            <person name="Medvecky M."/>
            <person name="Cejkova D."/>
            <person name="Polansky O."/>
            <person name="Karasova D."/>
            <person name="Kubasova T."/>
            <person name="Cizek A."/>
            <person name="Rychlik I."/>
        </authorList>
    </citation>
    <scope>NUCLEOTIDE SEQUENCE [LARGE SCALE GENOMIC DNA]</scope>
    <source>
        <strain evidence="3">An180</strain>
    </source>
</reference>
<evidence type="ECO:0000313" key="2">
    <source>
        <dbReference type="EMBL" id="OUP52996.1"/>
    </source>
</evidence>
<keyword evidence="1" id="KW-1133">Transmembrane helix</keyword>
<dbReference type="Proteomes" id="UP000195897">
    <property type="component" value="Unassembled WGS sequence"/>
</dbReference>
<accession>A0A1Y4L8E4</accession>
<organism evidence="2 3">
    <name type="scientific">Butyricicoccus pullicaecorum</name>
    <dbReference type="NCBI Taxonomy" id="501571"/>
    <lineage>
        <taxon>Bacteria</taxon>
        <taxon>Bacillati</taxon>
        <taxon>Bacillota</taxon>
        <taxon>Clostridia</taxon>
        <taxon>Eubacteriales</taxon>
        <taxon>Butyricicoccaceae</taxon>
        <taxon>Butyricicoccus</taxon>
    </lineage>
</organism>
<dbReference type="RefSeq" id="WP_087372361.1">
    <property type="nucleotide sequence ID" value="NZ_NFKK01000006.1"/>
</dbReference>
<evidence type="ECO:0008006" key="4">
    <source>
        <dbReference type="Google" id="ProtNLM"/>
    </source>
</evidence>
<dbReference type="Pfam" id="PF14014">
    <property type="entry name" value="DUF4230"/>
    <property type="match status" value="1"/>
</dbReference>
<proteinExistence type="predicted"/>
<feature type="transmembrane region" description="Helical" evidence="1">
    <location>
        <begin position="24"/>
        <end position="44"/>
    </location>
</feature>
<sequence>MAQQQNRKAPVRKTKKQIRRQRQLTVVGVVVVIFLIIFGLGAAWGHSLGGKVKAEDIATTVQGLGQTVQVDYDYTKVLSEEDRDDAYYGWSQAADLGNFTIMYQGSVKIGSDTSTLTADKVKVDGKSVTITVPAIKILQHDIAQDSVSYYDSDEKIFRQIELGQFDSFYADQRSAVENELYNTDKFSNAETRLKDVIDKTVKAMGNFTTVTVNFE</sequence>
<protein>
    <recommendedName>
        <fullName evidence="4">DUF4230 domain-containing protein</fullName>
    </recommendedName>
</protein>
<evidence type="ECO:0000256" key="1">
    <source>
        <dbReference type="SAM" id="Phobius"/>
    </source>
</evidence>
<keyword evidence="1" id="KW-0812">Transmembrane</keyword>